<keyword evidence="2" id="KW-0378">Hydrolase</keyword>
<dbReference type="AlphaFoldDB" id="A0A133UMT3"/>
<comment type="caution">
    <text evidence="5">The sequence shown here is derived from an EMBL/GenBank/DDBJ whole genome shotgun (WGS) entry which is preliminary data.</text>
</comment>
<dbReference type="InterPro" id="IPR050535">
    <property type="entry name" value="DNA_Repair-Maintenance_Comp"/>
</dbReference>
<dbReference type="CDD" id="cd00840">
    <property type="entry name" value="MPP_Mre11_N"/>
    <property type="match status" value="1"/>
</dbReference>
<dbReference type="SMART" id="SM01347">
    <property type="entry name" value="Mre11_DNA_bind"/>
    <property type="match status" value="1"/>
</dbReference>
<evidence type="ECO:0000256" key="1">
    <source>
        <dbReference type="ARBA" id="ARBA00022722"/>
    </source>
</evidence>
<name>A0A133UMT3_9EURY</name>
<dbReference type="EMBL" id="LHXO01000015">
    <property type="protein sequence ID" value="KXA95426.1"/>
    <property type="molecule type" value="Genomic_DNA"/>
</dbReference>
<dbReference type="SUPFAM" id="SSF56300">
    <property type="entry name" value="Metallo-dependent phosphatases"/>
    <property type="match status" value="1"/>
</dbReference>
<evidence type="ECO:0000313" key="5">
    <source>
        <dbReference type="EMBL" id="KXA95426.1"/>
    </source>
</evidence>
<evidence type="ECO:0000259" key="4">
    <source>
        <dbReference type="SMART" id="SM01347"/>
    </source>
</evidence>
<dbReference type="PANTHER" id="PTHR30337:SF0">
    <property type="entry name" value="NUCLEASE SBCCD SUBUNIT D"/>
    <property type="match status" value="1"/>
</dbReference>
<dbReference type="GO" id="GO:0006302">
    <property type="term" value="P:double-strand break repair"/>
    <property type="evidence" value="ECO:0007669"/>
    <property type="project" value="InterPro"/>
</dbReference>
<protein>
    <recommendedName>
        <fullName evidence="4">Mre11 DNA-binding domain-containing protein</fullName>
    </recommendedName>
</protein>
<evidence type="ECO:0000256" key="2">
    <source>
        <dbReference type="ARBA" id="ARBA00022801"/>
    </source>
</evidence>
<dbReference type="InterPro" id="IPR041796">
    <property type="entry name" value="Mre11_N"/>
</dbReference>
<dbReference type="InterPro" id="IPR029052">
    <property type="entry name" value="Metallo-depent_PP-like"/>
</dbReference>
<organism evidence="5 6">
    <name type="scientific">candidate division MSBL1 archaeon SCGC-AAA259E19</name>
    <dbReference type="NCBI Taxonomy" id="1698264"/>
    <lineage>
        <taxon>Archaea</taxon>
        <taxon>Methanobacteriati</taxon>
        <taxon>Methanobacteriota</taxon>
        <taxon>candidate division MSBL1</taxon>
    </lineage>
</organism>
<dbReference type="PANTHER" id="PTHR30337">
    <property type="entry name" value="COMPONENT OF ATP-DEPENDENT DSDNA EXONUCLEASE"/>
    <property type="match status" value="1"/>
</dbReference>
<evidence type="ECO:0000256" key="3">
    <source>
        <dbReference type="ARBA" id="ARBA00022839"/>
    </source>
</evidence>
<gene>
    <name evidence="5" type="ORF">AKJ65_01840</name>
</gene>
<dbReference type="InterPro" id="IPR007281">
    <property type="entry name" value="Mre11_DNA-bd"/>
</dbReference>
<sequence>MKIAIVSDFHLGTKEGTPREDDSFIQAREAIERALELGAQLILIAGDIFDSRNPSQEVWARGMKILSLASEKENQGITLSDTVGKEKSDITALPLRGTPVVAIHGNHERRGRGFVDSIEALESAGLVIRLHHNTVVFETPDGRVAIHGMGYVPEDYAMDLLNEWNPEPVEGATNIFMIHQGLGRFTFSSSGAARLRPSDFVEGFELYVSGHVHYWVESEVHGKPLIFPGSTVRTQLLPVEAEKAKGFYLVNLQDGDIDYKFVELESVREFYYEEENFEGATSNQVENWIRTKLEELLNKSGPKLDKRPLARFRLTGTLSKGSSRGDIDVSRIEAEFEDKVLLSISREDLSSPELEEKTKLLRDIREEKISMEERGMKILDSNLEDLNYDQRFDSRTLYELLSEDRVDEAFEKVSEKLKELVESNLEEKK</sequence>
<feature type="domain" description="Mre11 DNA-binding" evidence="4">
    <location>
        <begin position="259"/>
        <end position="413"/>
    </location>
</feature>
<dbReference type="Proteomes" id="UP000070284">
    <property type="component" value="Unassembled WGS sequence"/>
</dbReference>
<keyword evidence="1" id="KW-0540">Nuclease</keyword>
<dbReference type="Gene3D" id="3.60.21.10">
    <property type="match status" value="1"/>
</dbReference>
<accession>A0A133UMT3</accession>
<dbReference type="InterPro" id="IPR004843">
    <property type="entry name" value="Calcineurin-like_PHP"/>
</dbReference>
<dbReference type="GO" id="GO:0030145">
    <property type="term" value="F:manganese ion binding"/>
    <property type="evidence" value="ECO:0007669"/>
    <property type="project" value="InterPro"/>
</dbReference>
<keyword evidence="3" id="KW-0269">Exonuclease</keyword>
<reference evidence="5 6" key="1">
    <citation type="journal article" date="2016" name="Sci. Rep.">
        <title>Metabolic traits of an uncultured archaeal lineage -MSBL1- from brine pools of the Red Sea.</title>
        <authorList>
            <person name="Mwirichia R."/>
            <person name="Alam I."/>
            <person name="Rashid M."/>
            <person name="Vinu M."/>
            <person name="Ba-Alawi W."/>
            <person name="Anthony Kamau A."/>
            <person name="Kamanda Ngugi D."/>
            <person name="Goker M."/>
            <person name="Klenk H.P."/>
            <person name="Bajic V."/>
            <person name="Stingl U."/>
        </authorList>
    </citation>
    <scope>NUCLEOTIDE SEQUENCE [LARGE SCALE GENOMIC DNA]</scope>
    <source>
        <strain evidence="5">SCGC-AAA259E19</strain>
    </source>
</reference>
<dbReference type="GO" id="GO:0004527">
    <property type="term" value="F:exonuclease activity"/>
    <property type="evidence" value="ECO:0007669"/>
    <property type="project" value="UniProtKB-KW"/>
</dbReference>
<evidence type="ECO:0000313" key="6">
    <source>
        <dbReference type="Proteomes" id="UP000070284"/>
    </source>
</evidence>
<dbReference type="GO" id="GO:0004519">
    <property type="term" value="F:endonuclease activity"/>
    <property type="evidence" value="ECO:0007669"/>
    <property type="project" value="InterPro"/>
</dbReference>
<proteinExistence type="predicted"/>
<keyword evidence="6" id="KW-1185">Reference proteome</keyword>
<dbReference type="Pfam" id="PF00149">
    <property type="entry name" value="Metallophos"/>
    <property type="match status" value="1"/>
</dbReference>